<dbReference type="InterPro" id="IPR000454">
    <property type="entry name" value="ATP_synth_F0_csu"/>
</dbReference>
<evidence type="ECO:0000313" key="8">
    <source>
        <dbReference type="EMBL" id="RXE56954.1"/>
    </source>
</evidence>
<dbReference type="GO" id="GO:0033177">
    <property type="term" value="C:proton-transporting two-sector ATPase complex, proton-transporting domain"/>
    <property type="evidence" value="ECO:0007669"/>
    <property type="project" value="InterPro"/>
</dbReference>
<evidence type="ECO:0000313" key="9">
    <source>
        <dbReference type="Proteomes" id="UP000290932"/>
    </source>
</evidence>
<evidence type="ECO:0000256" key="2">
    <source>
        <dbReference type="ARBA" id="ARBA00006704"/>
    </source>
</evidence>
<comment type="similarity">
    <text evidence="2">Belongs to the ATPase C chain family.</text>
</comment>
<dbReference type="EMBL" id="LHQS01000001">
    <property type="protein sequence ID" value="RXE56954.1"/>
    <property type="molecule type" value="Genomic_DNA"/>
</dbReference>
<dbReference type="CDD" id="cd18181">
    <property type="entry name" value="ATP-synt_Vo_Ao_c_TtATPase_like"/>
    <property type="match status" value="1"/>
</dbReference>
<evidence type="ECO:0000256" key="1">
    <source>
        <dbReference type="ARBA" id="ARBA00004141"/>
    </source>
</evidence>
<evidence type="ECO:0000256" key="4">
    <source>
        <dbReference type="ARBA" id="ARBA00022989"/>
    </source>
</evidence>
<keyword evidence="5 6" id="KW-0472">Membrane</keyword>
<dbReference type="GO" id="GO:0045259">
    <property type="term" value="C:proton-transporting ATP synthase complex"/>
    <property type="evidence" value="ECO:0007669"/>
    <property type="project" value="InterPro"/>
</dbReference>
<sequence length="85" mass="8436">MVDFGTAELTLEMIQASQVGLKAVGAGLAVGLAGVGTGLGEMGIGAAAVGATAENKDMFGLALLFTVIPETIVIFGLVVALLLLF</sequence>
<dbReference type="GO" id="GO:0015986">
    <property type="term" value="P:proton motive force-driven ATP synthesis"/>
    <property type="evidence" value="ECO:0007669"/>
    <property type="project" value="InterPro"/>
</dbReference>
<dbReference type="RefSeq" id="WP_128692704.1">
    <property type="nucleotide sequence ID" value="NZ_LHQS01000001.1"/>
</dbReference>
<evidence type="ECO:0000256" key="5">
    <source>
        <dbReference type="ARBA" id="ARBA00023136"/>
    </source>
</evidence>
<gene>
    <name evidence="8" type="ORF">ABH15_02075</name>
</gene>
<keyword evidence="3 6" id="KW-0812">Transmembrane</keyword>
<name>A0A498H5G3_9EURY</name>
<dbReference type="Pfam" id="PF00137">
    <property type="entry name" value="ATP-synt_C"/>
    <property type="match status" value="1"/>
</dbReference>
<reference evidence="8 9" key="1">
    <citation type="journal article" date="2015" name="Int. J. Syst. Evol. Microbiol.">
        <title>Methanoculleus taiwanensis sp. nov., a methanogen isolated from deep marine sediment at the deformation front area near Taiwan.</title>
        <authorList>
            <person name="Weng C.Y."/>
            <person name="Chen S.C."/>
            <person name="Lai M.C."/>
            <person name="Wu S.Y."/>
            <person name="Lin S."/>
            <person name="Yang T.F."/>
            <person name="Chen P.C."/>
        </authorList>
    </citation>
    <scope>NUCLEOTIDE SEQUENCE [LARGE SCALE GENOMIC DNA]</scope>
    <source>
        <strain evidence="8 9">CYW4</strain>
    </source>
</reference>
<keyword evidence="4 6" id="KW-1133">Transmembrane helix</keyword>
<organism evidence="8 9">
    <name type="scientific">Methanoculleus taiwanensis</name>
    <dbReference type="NCBI Taxonomy" id="1550565"/>
    <lineage>
        <taxon>Archaea</taxon>
        <taxon>Methanobacteriati</taxon>
        <taxon>Methanobacteriota</taxon>
        <taxon>Stenosarchaea group</taxon>
        <taxon>Methanomicrobia</taxon>
        <taxon>Methanomicrobiales</taxon>
        <taxon>Methanomicrobiaceae</taxon>
        <taxon>Methanoculleus</taxon>
    </lineage>
</organism>
<comment type="caution">
    <text evidence="8">The sequence shown here is derived from an EMBL/GenBank/DDBJ whole genome shotgun (WGS) entry which is preliminary data.</text>
</comment>
<feature type="domain" description="V-ATPase proteolipid subunit C-like" evidence="7">
    <location>
        <begin position="24"/>
        <end position="83"/>
    </location>
</feature>
<evidence type="ECO:0000259" key="7">
    <source>
        <dbReference type="Pfam" id="PF00137"/>
    </source>
</evidence>
<dbReference type="Gene3D" id="1.20.120.610">
    <property type="entry name" value="lithium bound rotor ring of v- atpase"/>
    <property type="match status" value="1"/>
</dbReference>
<evidence type="ECO:0000256" key="3">
    <source>
        <dbReference type="ARBA" id="ARBA00022692"/>
    </source>
</evidence>
<dbReference type="OrthoDB" id="50539at2157"/>
<comment type="subcellular location">
    <subcellularLocation>
        <location evidence="1">Membrane</location>
        <topology evidence="1">Multi-pass membrane protein</topology>
    </subcellularLocation>
</comment>
<accession>A0A498H5G3</accession>
<dbReference type="InterPro" id="IPR002379">
    <property type="entry name" value="ATPase_proteolipid_c-like_dom"/>
</dbReference>
<dbReference type="Proteomes" id="UP000290932">
    <property type="component" value="Unassembled WGS sequence"/>
</dbReference>
<protein>
    <submittedName>
        <fullName evidence="8">ATPase</fullName>
    </submittedName>
</protein>
<dbReference type="GO" id="GO:0015078">
    <property type="term" value="F:proton transmembrane transporter activity"/>
    <property type="evidence" value="ECO:0007669"/>
    <property type="project" value="InterPro"/>
</dbReference>
<proteinExistence type="inferred from homology"/>
<feature type="transmembrane region" description="Helical" evidence="6">
    <location>
        <begin position="59"/>
        <end position="84"/>
    </location>
</feature>
<dbReference type="PRINTS" id="PR00124">
    <property type="entry name" value="ATPASEC"/>
</dbReference>
<dbReference type="AlphaFoldDB" id="A0A498H5G3"/>
<dbReference type="SUPFAM" id="SSF81333">
    <property type="entry name" value="F1F0 ATP synthase subunit C"/>
    <property type="match status" value="1"/>
</dbReference>
<keyword evidence="9" id="KW-1185">Reference proteome</keyword>
<dbReference type="InterPro" id="IPR035921">
    <property type="entry name" value="F/V-ATP_Csub_sf"/>
</dbReference>
<feature type="transmembrane region" description="Helical" evidence="6">
    <location>
        <begin position="19"/>
        <end position="39"/>
    </location>
</feature>
<evidence type="ECO:0000256" key="6">
    <source>
        <dbReference type="SAM" id="Phobius"/>
    </source>
</evidence>